<protein>
    <recommendedName>
        <fullName evidence="3">SMI1/KNR4 family protein</fullName>
    </recommendedName>
</protein>
<dbReference type="RefSeq" id="WP_153821926.1">
    <property type="nucleotide sequence ID" value="NZ_WJIE01000007.1"/>
</dbReference>
<dbReference type="Proteomes" id="UP000440224">
    <property type="component" value="Unassembled WGS sequence"/>
</dbReference>
<sequence length="183" mass="20699">MSSNDLGILERVLMRRYGQPDETYMQGMRAKIWGAGTASVSELFYSTDWTRAPASEFRVHQQIYGSCRGGFLVDSSLKVAMPSFKKLFGLYNLHELLERVEVKHAMALDPELSFFMDASNVCYYAHKHGRLFVYDTTFDELYERGPIESALEEIIAEWEAAAPSESSLQRTGAVIIDPDKPIA</sequence>
<name>A0A6N7PU53_9BACT</name>
<gene>
    <name evidence="1" type="ORF">GF068_24705</name>
</gene>
<reference evidence="1 2" key="1">
    <citation type="submission" date="2019-10" db="EMBL/GenBank/DDBJ databases">
        <title>A soil myxobacterium in the family Polyangiaceae.</title>
        <authorList>
            <person name="Li Y."/>
            <person name="Wang J."/>
        </authorList>
    </citation>
    <scope>NUCLEOTIDE SEQUENCE [LARGE SCALE GENOMIC DNA]</scope>
    <source>
        <strain evidence="1 2">DSM 14734</strain>
    </source>
</reference>
<dbReference type="AlphaFoldDB" id="A0A6N7PU53"/>
<dbReference type="OrthoDB" id="9836203at2"/>
<dbReference type="EMBL" id="WJIE01000007">
    <property type="protein sequence ID" value="MRG95097.1"/>
    <property type="molecule type" value="Genomic_DNA"/>
</dbReference>
<keyword evidence="2" id="KW-1185">Reference proteome</keyword>
<evidence type="ECO:0008006" key="3">
    <source>
        <dbReference type="Google" id="ProtNLM"/>
    </source>
</evidence>
<evidence type="ECO:0000313" key="1">
    <source>
        <dbReference type="EMBL" id="MRG95097.1"/>
    </source>
</evidence>
<accession>A0A6N7PU53</accession>
<proteinExistence type="predicted"/>
<comment type="caution">
    <text evidence="1">The sequence shown here is derived from an EMBL/GenBank/DDBJ whole genome shotgun (WGS) entry which is preliminary data.</text>
</comment>
<organism evidence="1 2">
    <name type="scientific">Polyangium spumosum</name>
    <dbReference type="NCBI Taxonomy" id="889282"/>
    <lineage>
        <taxon>Bacteria</taxon>
        <taxon>Pseudomonadati</taxon>
        <taxon>Myxococcota</taxon>
        <taxon>Polyangia</taxon>
        <taxon>Polyangiales</taxon>
        <taxon>Polyangiaceae</taxon>
        <taxon>Polyangium</taxon>
    </lineage>
</organism>
<evidence type="ECO:0000313" key="2">
    <source>
        <dbReference type="Proteomes" id="UP000440224"/>
    </source>
</evidence>